<evidence type="ECO:0000256" key="6">
    <source>
        <dbReference type="SAM" id="MobiDB-lite"/>
    </source>
</evidence>
<dbReference type="GO" id="GO:0061025">
    <property type="term" value="P:membrane fusion"/>
    <property type="evidence" value="ECO:0007669"/>
    <property type="project" value="TreeGrafter"/>
</dbReference>
<proteinExistence type="predicted"/>
<evidence type="ECO:0000313" key="9">
    <source>
        <dbReference type="WBParaSite" id="TCNE_0001843701-mRNA-1"/>
    </source>
</evidence>
<feature type="compositionally biased region" description="Low complexity" evidence="6">
    <location>
        <begin position="105"/>
        <end position="116"/>
    </location>
</feature>
<organism evidence="8 9">
    <name type="scientific">Toxocara canis</name>
    <name type="common">Canine roundworm</name>
    <dbReference type="NCBI Taxonomy" id="6265"/>
    <lineage>
        <taxon>Eukaryota</taxon>
        <taxon>Metazoa</taxon>
        <taxon>Ecdysozoa</taxon>
        <taxon>Nematoda</taxon>
        <taxon>Chromadorea</taxon>
        <taxon>Rhabditida</taxon>
        <taxon>Spirurina</taxon>
        <taxon>Ascaridomorpha</taxon>
        <taxon>Ascaridoidea</taxon>
        <taxon>Toxocaridae</taxon>
        <taxon>Toxocara</taxon>
    </lineage>
</organism>
<name>A0A183VCG3_TOXCA</name>
<dbReference type="SUPFAM" id="SSF49562">
    <property type="entry name" value="C2 domain (Calcium/lipid-binding domain, CaLB)"/>
    <property type="match status" value="1"/>
</dbReference>
<evidence type="ECO:0000256" key="1">
    <source>
        <dbReference type="ARBA" id="ARBA00004370"/>
    </source>
</evidence>
<keyword evidence="4" id="KW-1133">Transmembrane helix</keyword>
<comment type="subcellular location">
    <subcellularLocation>
        <location evidence="1">Membrane</location>
    </subcellularLocation>
</comment>
<keyword evidence="8" id="KW-1185">Reference proteome</keyword>
<dbReference type="EMBL" id="UYWY01025523">
    <property type="protein sequence ID" value="VDM49754.1"/>
    <property type="molecule type" value="Genomic_DNA"/>
</dbReference>
<dbReference type="GO" id="GO:0016020">
    <property type="term" value="C:membrane"/>
    <property type="evidence" value="ECO:0007669"/>
    <property type="project" value="UniProtKB-SubCell"/>
</dbReference>
<dbReference type="InterPro" id="IPR035892">
    <property type="entry name" value="C2_domain_sf"/>
</dbReference>
<evidence type="ECO:0000256" key="5">
    <source>
        <dbReference type="ARBA" id="ARBA00023136"/>
    </source>
</evidence>
<feature type="region of interest" description="Disordered" evidence="6">
    <location>
        <begin position="41"/>
        <end position="130"/>
    </location>
</feature>
<sequence>MVDMGSEMVVVMRGSKRIRKVVAKKFMRSLGLPHEADELASLVDGKDAESSRDEQYSDDVSSSERENGRDDRLKGRMRGHARHVYSKIRSHIPERSRALSTGRQSVVSSEETASSVIGARSNESTDEESRLGSHFDAYYDEVTDHPADLMEADDDSNSKDRNKLHRAIRHLKLRSRHRTHALHRKVNAKSSRHEVLVDDEEVVKSFTVRVCVMGVNGLDAFGDDLVLRIFLDKECRWKLSRDASKWSRLFSCTFDMSLRRLSRTLLQFKVYKHRHLIRDKPIGSFKCKLGYLYKSEGHCIAEKWLKLSPIGSSTRTKCGFLKVSMGVYHTTSLAEDGPTYHGEHGNKLRQTAKATGHGDVLSDLPHRYVYMMVDVGEICHLANDVLHIYDTTNDKTAIMVALQVQVQQKVAVTRAVEAHELIQRPNAINERLLLRIASPELPPHVSLLQFQL</sequence>
<evidence type="ECO:0000256" key="4">
    <source>
        <dbReference type="ARBA" id="ARBA00022989"/>
    </source>
</evidence>
<feature type="compositionally biased region" description="Basic and acidic residues" evidence="6">
    <location>
        <begin position="44"/>
        <end position="55"/>
    </location>
</feature>
<keyword evidence="2" id="KW-0812">Transmembrane</keyword>
<evidence type="ECO:0000256" key="3">
    <source>
        <dbReference type="ARBA" id="ARBA00022737"/>
    </source>
</evidence>
<protein>
    <submittedName>
        <fullName evidence="9">CACTA en-spm transposon protein</fullName>
    </submittedName>
</protein>
<gene>
    <name evidence="7" type="ORF">TCNE_LOCUS18433</name>
</gene>
<reference evidence="9" key="1">
    <citation type="submission" date="2016-06" db="UniProtKB">
        <authorList>
            <consortium name="WormBaseParasite"/>
        </authorList>
    </citation>
    <scope>IDENTIFICATION</scope>
</reference>
<dbReference type="PANTHER" id="PTHR12546:SF33">
    <property type="entry name" value="SPERM VESICLE FUSION PROTEIN FER-1"/>
    <property type="match status" value="1"/>
</dbReference>
<keyword evidence="5" id="KW-0472">Membrane</keyword>
<dbReference type="InterPro" id="IPR037721">
    <property type="entry name" value="Ferlin"/>
</dbReference>
<dbReference type="AlphaFoldDB" id="A0A183VCG3"/>
<reference evidence="7 8" key="2">
    <citation type="submission" date="2018-11" db="EMBL/GenBank/DDBJ databases">
        <authorList>
            <consortium name="Pathogen Informatics"/>
        </authorList>
    </citation>
    <scope>NUCLEOTIDE SEQUENCE [LARGE SCALE GENOMIC DNA]</scope>
</reference>
<evidence type="ECO:0000313" key="7">
    <source>
        <dbReference type="EMBL" id="VDM49754.1"/>
    </source>
</evidence>
<evidence type="ECO:0000313" key="8">
    <source>
        <dbReference type="Proteomes" id="UP000050794"/>
    </source>
</evidence>
<evidence type="ECO:0000256" key="2">
    <source>
        <dbReference type="ARBA" id="ARBA00022692"/>
    </source>
</evidence>
<dbReference type="GO" id="GO:0007009">
    <property type="term" value="P:plasma membrane organization"/>
    <property type="evidence" value="ECO:0007669"/>
    <property type="project" value="TreeGrafter"/>
</dbReference>
<dbReference type="WBParaSite" id="TCNE_0001843701-mRNA-1">
    <property type="protein sequence ID" value="TCNE_0001843701-mRNA-1"/>
    <property type="gene ID" value="TCNE_0001843701"/>
</dbReference>
<dbReference type="Proteomes" id="UP000050794">
    <property type="component" value="Unassembled WGS sequence"/>
</dbReference>
<feature type="compositionally biased region" description="Basic and acidic residues" evidence="6">
    <location>
        <begin position="62"/>
        <end position="74"/>
    </location>
</feature>
<accession>A0A183VCG3</accession>
<feature type="compositionally biased region" description="Basic residues" evidence="6">
    <location>
        <begin position="75"/>
        <end position="90"/>
    </location>
</feature>
<keyword evidence="3" id="KW-0677">Repeat</keyword>
<dbReference type="PANTHER" id="PTHR12546">
    <property type="entry name" value="FER-1-LIKE"/>
    <property type="match status" value="1"/>
</dbReference>